<evidence type="ECO:0000313" key="4">
    <source>
        <dbReference type="Proteomes" id="UP000255355"/>
    </source>
</evidence>
<keyword evidence="2" id="KW-0560">Oxidoreductase</keyword>
<dbReference type="EMBL" id="QQAZ01000002">
    <property type="protein sequence ID" value="RDI54037.1"/>
    <property type="molecule type" value="Genomic_DNA"/>
</dbReference>
<dbReference type="STRING" id="1210089.GCA_001613165_01634"/>
<dbReference type="Gene3D" id="3.40.50.720">
    <property type="entry name" value="NAD(P)-binding Rossmann-like Domain"/>
    <property type="match status" value="1"/>
</dbReference>
<dbReference type="SUPFAM" id="SSF51735">
    <property type="entry name" value="NAD(P)-binding Rossmann-fold domains"/>
    <property type="match status" value="1"/>
</dbReference>
<dbReference type="OrthoDB" id="4373846at2"/>
<dbReference type="InterPro" id="IPR036291">
    <property type="entry name" value="NAD(P)-bd_dom_sf"/>
</dbReference>
<dbReference type="PRINTS" id="PR00081">
    <property type="entry name" value="GDHRDH"/>
</dbReference>
<dbReference type="Proteomes" id="UP000255355">
    <property type="component" value="Unassembled WGS sequence"/>
</dbReference>
<keyword evidence="4" id="KW-1185">Reference proteome</keyword>
<dbReference type="PANTHER" id="PTHR43008:SF4">
    <property type="entry name" value="CHAIN DEHYDROGENASE, PUTATIVE (AFU_ORTHOLOGUE AFUA_4G08710)-RELATED"/>
    <property type="match status" value="1"/>
</dbReference>
<reference evidence="3 4" key="1">
    <citation type="submission" date="2018-07" db="EMBL/GenBank/DDBJ databases">
        <title>Genomic Encyclopedia of Type Strains, Phase IV (KMG-IV): sequencing the most valuable type-strain genomes for metagenomic binning, comparative biology and taxonomic classification.</title>
        <authorList>
            <person name="Goeker M."/>
        </authorList>
    </citation>
    <scope>NUCLEOTIDE SEQUENCE [LARGE SCALE GENOMIC DNA]</scope>
    <source>
        <strain evidence="3 4">DSM 44952</strain>
    </source>
</reference>
<dbReference type="NCBIfam" id="NF005868">
    <property type="entry name" value="PRK07806.1"/>
    <property type="match status" value="1"/>
</dbReference>
<comment type="similarity">
    <text evidence="1">Belongs to the short-chain dehydrogenases/reductases (SDR) family.</text>
</comment>
<accession>A0A370HBF3</accession>
<evidence type="ECO:0000313" key="3">
    <source>
        <dbReference type="EMBL" id="RDI54037.1"/>
    </source>
</evidence>
<dbReference type="Pfam" id="PF00106">
    <property type="entry name" value="adh_short"/>
    <property type="match status" value="1"/>
</dbReference>
<comment type="caution">
    <text evidence="3">The sequence shown here is derived from an EMBL/GenBank/DDBJ whole genome shotgun (WGS) entry which is preliminary data.</text>
</comment>
<protein>
    <submittedName>
        <fullName evidence="3">NAD(P)-dependent dehydrogenase (Short-subunit alcohol dehydrogenase family)</fullName>
    </submittedName>
</protein>
<sequence>MVGSQRIAVVTGASRGIGAQTARVLAERGDHVVLNYREKRRRAEQLAAEITESGGSASIAGADVSDEASARAFIDQVAGDFGRLDVLVLNASGGLEHGAAPDYPMAINRDAQVRLVRLALPHMPAGARIVFVTSHQAHFHGRKPVPEAYAPIAASKRAGEDALRALIPEFDSRGIGFTVVSGDMIDGTIIVRLLQRRDPDAVAARAEHGPLPTVEEFATAVADATSAPADSGHTVYIGGDDYLTSA</sequence>
<dbReference type="AlphaFoldDB" id="A0A370HBF3"/>
<gene>
    <name evidence="3" type="ORF">DFR68_102159</name>
</gene>
<organism evidence="3 4">
    <name type="scientific">Nocardia mexicana</name>
    <dbReference type="NCBI Taxonomy" id="279262"/>
    <lineage>
        <taxon>Bacteria</taxon>
        <taxon>Bacillati</taxon>
        <taxon>Actinomycetota</taxon>
        <taxon>Actinomycetes</taxon>
        <taxon>Mycobacteriales</taxon>
        <taxon>Nocardiaceae</taxon>
        <taxon>Nocardia</taxon>
    </lineage>
</organism>
<name>A0A370HBF3_9NOCA</name>
<dbReference type="InterPro" id="IPR002347">
    <property type="entry name" value="SDR_fam"/>
</dbReference>
<evidence type="ECO:0000256" key="2">
    <source>
        <dbReference type="ARBA" id="ARBA00023002"/>
    </source>
</evidence>
<evidence type="ECO:0000256" key="1">
    <source>
        <dbReference type="ARBA" id="ARBA00006484"/>
    </source>
</evidence>
<dbReference type="GO" id="GO:0050664">
    <property type="term" value="F:oxidoreductase activity, acting on NAD(P)H, oxygen as acceptor"/>
    <property type="evidence" value="ECO:0007669"/>
    <property type="project" value="TreeGrafter"/>
</dbReference>
<proteinExistence type="inferred from homology"/>
<dbReference type="PANTHER" id="PTHR43008">
    <property type="entry name" value="BENZIL REDUCTASE"/>
    <property type="match status" value="1"/>
</dbReference>